<evidence type="ECO:0008006" key="4">
    <source>
        <dbReference type="Google" id="ProtNLM"/>
    </source>
</evidence>
<accession>A0A3G9G4G4</accession>
<gene>
    <name evidence="2" type="ORF">EM6_1350</name>
</gene>
<dbReference type="RefSeq" id="WP_126421317.1">
    <property type="nucleotide sequence ID" value="NZ_AP018827.1"/>
</dbReference>
<protein>
    <recommendedName>
        <fullName evidence="4">Esterase</fullName>
    </recommendedName>
</protein>
<evidence type="ECO:0000256" key="1">
    <source>
        <dbReference type="SAM" id="SignalP"/>
    </source>
</evidence>
<evidence type="ECO:0000313" key="2">
    <source>
        <dbReference type="EMBL" id="BBF80765.1"/>
    </source>
</evidence>
<sequence>MRAFVAILAALLLAVPVGAGAADPVPTHSVSATADVPHGRLDKYEAFPSRFVSARHVWVWVPEGYDPKGPRLPVIYMHDGQNLFETATAYGGKEWGIDEALSAMGQKAIVVGVWNSPTRYADYFPQKLAAYLPADMQAQVMTLAKGPLKADDYLRFLVEEVKPFIDRTYRTRPDAAHTGIMGSSMGGLISLYALGEYPQVFGRAACVSIHWPLMAPPATPEAREAAADATAQAWGAWFHTAHFDPKRQRLYMDHGTRDLDANYRPYSLKMEAVLPRYGWVEGRNWRSSVFEGTTHNEADWRARVDIPLGFLLAQ</sequence>
<dbReference type="PANTHER" id="PTHR48098">
    <property type="entry name" value="ENTEROCHELIN ESTERASE-RELATED"/>
    <property type="match status" value="1"/>
</dbReference>
<reference evidence="3" key="2">
    <citation type="journal article" date="2017" name="Plant Physiol. Biochem.">
        <title>Differential oxidative and antioxidative response of duckweed Lemna minor toward plant growth promoting/inhibiting bacteria.</title>
        <authorList>
            <person name="Ishizawa H."/>
            <person name="Kuroda M."/>
            <person name="Morikawa M."/>
            <person name="Ike M."/>
        </authorList>
    </citation>
    <scope>NUCLEOTIDE SEQUENCE [LARGE SCALE GENOMIC DNA]</scope>
    <source>
        <strain evidence="3">M6</strain>
    </source>
</reference>
<feature type="chain" id="PRO_5018222426" description="Esterase" evidence="1">
    <location>
        <begin position="22"/>
        <end position="314"/>
    </location>
</feature>
<organism evidence="2 3">
    <name type="scientific">Asticcacaulis excentricus</name>
    <dbReference type="NCBI Taxonomy" id="78587"/>
    <lineage>
        <taxon>Bacteria</taxon>
        <taxon>Pseudomonadati</taxon>
        <taxon>Pseudomonadota</taxon>
        <taxon>Alphaproteobacteria</taxon>
        <taxon>Caulobacterales</taxon>
        <taxon>Caulobacteraceae</taxon>
        <taxon>Asticcacaulis</taxon>
    </lineage>
</organism>
<dbReference type="InterPro" id="IPR029058">
    <property type="entry name" value="AB_hydrolase_fold"/>
</dbReference>
<dbReference type="Gene3D" id="3.40.50.1820">
    <property type="entry name" value="alpha/beta hydrolase"/>
    <property type="match status" value="1"/>
</dbReference>
<name>A0A3G9G4G4_9CAUL</name>
<evidence type="ECO:0000313" key="3">
    <source>
        <dbReference type="Proteomes" id="UP000278756"/>
    </source>
</evidence>
<dbReference type="Pfam" id="PF00756">
    <property type="entry name" value="Esterase"/>
    <property type="match status" value="1"/>
</dbReference>
<dbReference type="SUPFAM" id="SSF53474">
    <property type="entry name" value="alpha/beta-Hydrolases"/>
    <property type="match status" value="1"/>
</dbReference>
<dbReference type="PANTHER" id="PTHR48098:SF6">
    <property type="entry name" value="FERRI-BACILLIBACTIN ESTERASE BESA"/>
    <property type="match status" value="1"/>
</dbReference>
<dbReference type="Proteomes" id="UP000278756">
    <property type="component" value="Chromosome 1"/>
</dbReference>
<keyword evidence="1" id="KW-0732">Signal</keyword>
<dbReference type="EMBL" id="AP018827">
    <property type="protein sequence ID" value="BBF80765.1"/>
    <property type="molecule type" value="Genomic_DNA"/>
</dbReference>
<dbReference type="InterPro" id="IPR050583">
    <property type="entry name" value="Mycobacterial_A85_antigen"/>
</dbReference>
<proteinExistence type="predicted"/>
<reference evidence="3" key="1">
    <citation type="journal article" date="2017" name="Biotechnol. Biofuels">
        <title>Evaluation of environmental bacterial communities as a factor affecting the growth of duckweed Lemna minor.</title>
        <authorList>
            <person name="Ishizawa H."/>
            <person name="Kuroda M."/>
            <person name="Morikawa M."/>
            <person name="Ike M."/>
        </authorList>
    </citation>
    <scope>NUCLEOTIDE SEQUENCE [LARGE SCALE GENOMIC DNA]</scope>
    <source>
        <strain evidence="3">M6</strain>
    </source>
</reference>
<dbReference type="InterPro" id="IPR000801">
    <property type="entry name" value="Esterase-like"/>
</dbReference>
<dbReference type="OrthoDB" id="5523653at2"/>
<dbReference type="AlphaFoldDB" id="A0A3G9G4G4"/>
<feature type="signal peptide" evidence="1">
    <location>
        <begin position="1"/>
        <end position="21"/>
    </location>
</feature>